<reference evidence="2" key="1">
    <citation type="submission" date="2020-02" db="EMBL/GenBank/DDBJ databases">
        <authorList>
            <person name="Meier V. D."/>
        </authorList>
    </citation>
    <scope>NUCLEOTIDE SEQUENCE</scope>
    <source>
        <strain evidence="2">AVDCRST_MAG31</strain>
    </source>
</reference>
<dbReference type="SUPFAM" id="SSF54637">
    <property type="entry name" value="Thioesterase/thiol ester dehydrase-isomerase"/>
    <property type="match status" value="1"/>
</dbReference>
<dbReference type="InterPro" id="IPR006683">
    <property type="entry name" value="Thioestr_dom"/>
</dbReference>
<dbReference type="GO" id="GO:0016790">
    <property type="term" value="F:thiolester hydrolase activity"/>
    <property type="evidence" value="ECO:0007669"/>
    <property type="project" value="UniProtKB-ARBA"/>
</dbReference>
<gene>
    <name evidence="2" type="ORF">AVDCRST_MAG31-2609</name>
</gene>
<protein>
    <recommendedName>
        <fullName evidence="1">Thioesterase domain-containing protein</fullName>
    </recommendedName>
</protein>
<evidence type="ECO:0000259" key="1">
    <source>
        <dbReference type="Pfam" id="PF03061"/>
    </source>
</evidence>
<dbReference type="EMBL" id="CADCWA010000197">
    <property type="protein sequence ID" value="CAA9533530.1"/>
    <property type="molecule type" value="Genomic_DNA"/>
</dbReference>
<dbReference type="Gene3D" id="3.10.129.10">
    <property type="entry name" value="Hotdog Thioesterase"/>
    <property type="match status" value="1"/>
</dbReference>
<dbReference type="CDD" id="cd03443">
    <property type="entry name" value="PaaI_thioesterase"/>
    <property type="match status" value="1"/>
</dbReference>
<dbReference type="AlphaFoldDB" id="A0A6J4TW49"/>
<feature type="domain" description="Thioesterase" evidence="1">
    <location>
        <begin position="60"/>
        <end position="133"/>
    </location>
</feature>
<organism evidence="2">
    <name type="scientific">uncultured Sphingomonas sp</name>
    <dbReference type="NCBI Taxonomy" id="158754"/>
    <lineage>
        <taxon>Bacteria</taxon>
        <taxon>Pseudomonadati</taxon>
        <taxon>Pseudomonadota</taxon>
        <taxon>Alphaproteobacteria</taxon>
        <taxon>Sphingomonadales</taxon>
        <taxon>Sphingomonadaceae</taxon>
        <taxon>Sphingomonas</taxon>
        <taxon>environmental samples</taxon>
    </lineage>
</organism>
<dbReference type="InterPro" id="IPR029069">
    <property type="entry name" value="HotDog_dom_sf"/>
</dbReference>
<proteinExistence type="predicted"/>
<sequence length="154" mass="16812">MRRERHWAPAFAGALLLCALTMSDLPPYAHLLKLRTEEQADGTPLFAMPFHDDVVGRPMYLHGGAIAGLLEFAAYGTLRRALDGGGVTMKPITVTVNFMLGGRDRETYASAVVERLGRSVANVEAFAWQEDRARPIASARINFLLEPSVLPGCS</sequence>
<dbReference type="Pfam" id="PF03061">
    <property type="entry name" value="4HBT"/>
    <property type="match status" value="1"/>
</dbReference>
<name>A0A6J4TW49_9SPHN</name>
<accession>A0A6J4TW49</accession>
<evidence type="ECO:0000313" key="2">
    <source>
        <dbReference type="EMBL" id="CAA9533530.1"/>
    </source>
</evidence>